<keyword evidence="2" id="KW-0229">DNA integration</keyword>
<keyword evidence="9" id="KW-1185">Reference proteome</keyword>
<dbReference type="EMBL" id="SHNO01000001">
    <property type="protein sequence ID" value="MCX2977004.1"/>
    <property type="molecule type" value="Genomic_DNA"/>
</dbReference>
<dbReference type="PANTHER" id="PTHR30349">
    <property type="entry name" value="PHAGE INTEGRASE-RELATED"/>
    <property type="match status" value="1"/>
</dbReference>
<proteinExistence type="inferred from homology"/>
<protein>
    <submittedName>
        <fullName evidence="8">Site-specific integrase</fullName>
    </submittedName>
</protein>
<feature type="domain" description="Tyr recombinase" evidence="6">
    <location>
        <begin position="167"/>
        <end position="339"/>
    </location>
</feature>
<evidence type="ECO:0000256" key="3">
    <source>
        <dbReference type="ARBA" id="ARBA00023125"/>
    </source>
</evidence>
<dbReference type="RefSeq" id="WP_279248732.1">
    <property type="nucleotide sequence ID" value="NZ_SHNO01000001.1"/>
</dbReference>
<feature type="domain" description="Core-binding (CB)" evidence="7">
    <location>
        <begin position="62"/>
        <end position="140"/>
    </location>
</feature>
<evidence type="ECO:0000256" key="5">
    <source>
        <dbReference type="PROSITE-ProRule" id="PRU01248"/>
    </source>
</evidence>
<comment type="caution">
    <text evidence="8">The sequence shown here is derived from an EMBL/GenBank/DDBJ whole genome shotgun (WGS) entry which is preliminary data.</text>
</comment>
<evidence type="ECO:0000313" key="8">
    <source>
        <dbReference type="EMBL" id="MCX2977004.1"/>
    </source>
</evidence>
<name>A0ABT3T416_9GAMM</name>
<sequence length="362" mass="41235">MGRKRSPGLRNRAGIWHIEKQILGHKIHESTGTSDLETAELILARRIEEIRQATVFGARPCRLFRDAAAKFLEENLHLASIADYATQLKQLDPYIGSLPVEKVHLGSLQPYIKDRRQQGIKTKSINLALSVVRRILNLASRLWRDEHGLTWLDTPPLIQMLPVTDARQPYPLSWEEQRMLFQALPDHLARMALFKVNTGCREQEVCQLRWDWEVKVPELETSVFIVPGVRVKNREDRLVVLNRVAMSVVEQMRGIHPEHVFSYRGHAVGTINNSGWKTARKKAGLDQVRVHDLKHTFGRRLRAANVPLETRKVLLGHRNGDITTHYSAPELEELILAVNKVCEEKSGKSPALVMLKQKTAGA</sequence>
<organism evidence="8 9">
    <name type="scientific">Candidatus Marimicrobium litorale</name>
    <dbReference type="NCBI Taxonomy" id="2518991"/>
    <lineage>
        <taxon>Bacteria</taxon>
        <taxon>Pseudomonadati</taxon>
        <taxon>Pseudomonadota</taxon>
        <taxon>Gammaproteobacteria</taxon>
        <taxon>Cellvibrionales</taxon>
        <taxon>Halieaceae</taxon>
        <taxon>Marimicrobium</taxon>
    </lineage>
</organism>
<evidence type="ECO:0000256" key="1">
    <source>
        <dbReference type="ARBA" id="ARBA00008857"/>
    </source>
</evidence>
<dbReference type="PROSITE" id="PS51900">
    <property type="entry name" value="CB"/>
    <property type="match status" value="1"/>
</dbReference>
<comment type="similarity">
    <text evidence="1">Belongs to the 'phage' integrase family.</text>
</comment>
<evidence type="ECO:0000259" key="7">
    <source>
        <dbReference type="PROSITE" id="PS51900"/>
    </source>
</evidence>
<dbReference type="InterPro" id="IPR013762">
    <property type="entry name" value="Integrase-like_cat_sf"/>
</dbReference>
<gene>
    <name evidence="8" type="ORF">EYC82_06515</name>
</gene>
<evidence type="ECO:0000256" key="4">
    <source>
        <dbReference type="ARBA" id="ARBA00023172"/>
    </source>
</evidence>
<dbReference type="InterPro" id="IPR044068">
    <property type="entry name" value="CB"/>
</dbReference>
<dbReference type="Proteomes" id="UP001143304">
    <property type="component" value="Unassembled WGS sequence"/>
</dbReference>
<evidence type="ECO:0000313" key="9">
    <source>
        <dbReference type="Proteomes" id="UP001143304"/>
    </source>
</evidence>
<reference evidence="8" key="1">
    <citation type="submission" date="2019-02" db="EMBL/GenBank/DDBJ databases">
        <authorList>
            <person name="Li S.-H."/>
        </authorList>
    </citation>
    <scope>NUCLEOTIDE SEQUENCE</scope>
    <source>
        <strain evidence="8">IMCC11814</strain>
    </source>
</reference>
<evidence type="ECO:0000256" key="2">
    <source>
        <dbReference type="ARBA" id="ARBA00022908"/>
    </source>
</evidence>
<keyword evidence="3 5" id="KW-0238">DNA-binding</keyword>
<evidence type="ECO:0000259" key="6">
    <source>
        <dbReference type="PROSITE" id="PS51898"/>
    </source>
</evidence>
<keyword evidence="4" id="KW-0233">DNA recombination</keyword>
<dbReference type="Gene3D" id="1.10.150.130">
    <property type="match status" value="1"/>
</dbReference>
<dbReference type="InterPro" id="IPR011010">
    <property type="entry name" value="DNA_brk_join_enz"/>
</dbReference>
<dbReference type="InterPro" id="IPR050090">
    <property type="entry name" value="Tyrosine_recombinase_XerCD"/>
</dbReference>
<dbReference type="Gene3D" id="1.10.443.10">
    <property type="entry name" value="Intergrase catalytic core"/>
    <property type="match status" value="1"/>
</dbReference>
<accession>A0ABT3T416</accession>
<dbReference type="Pfam" id="PF00589">
    <property type="entry name" value="Phage_integrase"/>
    <property type="match status" value="1"/>
</dbReference>
<dbReference type="PANTHER" id="PTHR30349:SF41">
    <property type="entry name" value="INTEGRASE_RECOMBINASE PROTEIN MJ0367-RELATED"/>
    <property type="match status" value="1"/>
</dbReference>
<dbReference type="InterPro" id="IPR002104">
    <property type="entry name" value="Integrase_catalytic"/>
</dbReference>
<dbReference type="SUPFAM" id="SSF56349">
    <property type="entry name" value="DNA breaking-rejoining enzymes"/>
    <property type="match status" value="1"/>
</dbReference>
<dbReference type="PROSITE" id="PS51898">
    <property type="entry name" value="TYR_RECOMBINASE"/>
    <property type="match status" value="1"/>
</dbReference>
<dbReference type="InterPro" id="IPR010998">
    <property type="entry name" value="Integrase_recombinase_N"/>
</dbReference>